<dbReference type="AlphaFoldDB" id="A0A7W8NEJ6"/>
<dbReference type="CDD" id="cd00383">
    <property type="entry name" value="trans_reg_C"/>
    <property type="match status" value="1"/>
</dbReference>
<dbReference type="EMBL" id="JACHFL010000010">
    <property type="protein sequence ID" value="MBB5364409.1"/>
    <property type="molecule type" value="Genomic_DNA"/>
</dbReference>
<feature type="modified residue" description="4-aspartylphosphate" evidence="6">
    <location>
        <position position="52"/>
    </location>
</feature>
<dbReference type="InterPro" id="IPR016032">
    <property type="entry name" value="Sig_transdc_resp-reg_C-effctor"/>
</dbReference>
<dbReference type="RefSeq" id="WP_184134794.1">
    <property type="nucleotide sequence ID" value="NZ_JACHFL010000010.1"/>
</dbReference>
<evidence type="ECO:0000256" key="1">
    <source>
        <dbReference type="ARBA" id="ARBA00022553"/>
    </source>
</evidence>
<evidence type="ECO:0000256" key="6">
    <source>
        <dbReference type="PROSITE-ProRule" id="PRU00169"/>
    </source>
</evidence>
<feature type="domain" description="OmpR/PhoB-type" evidence="9">
    <location>
        <begin position="125"/>
        <end position="224"/>
    </location>
</feature>
<dbReference type="InterPro" id="IPR036388">
    <property type="entry name" value="WH-like_DNA-bd_sf"/>
</dbReference>
<reference evidence="10 11" key="1">
    <citation type="submission" date="2020-08" db="EMBL/GenBank/DDBJ databases">
        <title>Genomic Encyclopedia of Type Strains, Phase IV (KMG-IV): sequencing the most valuable type-strain genomes for metagenomic binning, comparative biology and taxonomic classification.</title>
        <authorList>
            <person name="Goeker M."/>
        </authorList>
    </citation>
    <scope>NUCLEOTIDE SEQUENCE [LARGE SCALE GENOMIC DNA]</scope>
    <source>
        <strain evidence="10 11">DSM 27939</strain>
    </source>
</reference>
<dbReference type="FunFam" id="1.10.10.10:FF:000018">
    <property type="entry name" value="DNA-binding response regulator ResD"/>
    <property type="match status" value="1"/>
</dbReference>
<dbReference type="InterPro" id="IPR039420">
    <property type="entry name" value="WalR-like"/>
</dbReference>
<keyword evidence="5" id="KW-0804">Transcription</keyword>
<keyword evidence="1 6" id="KW-0597">Phosphoprotein</keyword>
<dbReference type="PROSITE" id="PS50110">
    <property type="entry name" value="RESPONSE_REGULATORY"/>
    <property type="match status" value="1"/>
</dbReference>
<keyword evidence="4 7" id="KW-0238">DNA-binding</keyword>
<organism evidence="10 11">
    <name type="scientific">Deinococcus humi</name>
    <dbReference type="NCBI Taxonomy" id="662880"/>
    <lineage>
        <taxon>Bacteria</taxon>
        <taxon>Thermotogati</taxon>
        <taxon>Deinococcota</taxon>
        <taxon>Deinococci</taxon>
        <taxon>Deinococcales</taxon>
        <taxon>Deinococcaceae</taxon>
        <taxon>Deinococcus</taxon>
    </lineage>
</organism>
<dbReference type="InterPro" id="IPR001867">
    <property type="entry name" value="OmpR/PhoB-type_DNA-bd"/>
</dbReference>
<dbReference type="Pfam" id="PF00072">
    <property type="entry name" value="Response_reg"/>
    <property type="match status" value="1"/>
</dbReference>
<dbReference type="Gene3D" id="6.10.250.690">
    <property type="match status" value="1"/>
</dbReference>
<dbReference type="PANTHER" id="PTHR48111:SF4">
    <property type="entry name" value="DNA-BINDING DUAL TRANSCRIPTIONAL REGULATOR OMPR"/>
    <property type="match status" value="1"/>
</dbReference>
<evidence type="ECO:0000256" key="4">
    <source>
        <dbReference type="ARBA" id="ARBA00023125"/>
    </source>
</evidence>
<sequence length="225" mass="24670">MNTVLVVDDEPSVRKVASAYLGREGFQVRTAADGLDGLRQAEAGGLALVVLDVMLPKMNGLDVCKRLRASSDVPVILLTARGEEFDRVLGLELGADDYVVKPFSPRELVARVKAILRRTSGEAAPLTMVYEDLRVDPVTRTVSVAGQPLELSALEFDLLYELAKAPGRVFTRNELIGRVWGENFPGVDRVVDVHMVSLRRHLGESGQLPHFIHSVRGVGYRFGHA</sequence>
<gene>
    <name evidence="10" type="ORF">HNQ08_003521</name>
</gene>
<evidence type="ECO:0000313" key="11">
    <source>
        <dbReference type="Proteomes" id="UP000552709"/>
    </source>
</evidence>
<dbReference type="SMART" id="SM00862">
    <property type="entry name" value="Trans_reg_C"/>
    <property type="match status" value="1"/>
</dbReference>
<evidence type="ECO:0000256" key="2">
    <source>
        <dbReference type="ARBA" id="ARBA00023012"/>
    </source>
</evidence>
<dbReference type="GO" id="GO:0032993">
    <property type="term" value="C:protein-DNA complex"/>
    <property type="evidence" value="ECO:0007669"/>
    <property type="project" value="TreeGrafter"/>
</dbReference>
<dbReference type="SMART" id="SM00448">
    <property type="entry name" value="REC"/>
    <property type="match status" value="1"/>
</dbReference>
<evidence type="ECO:0000313" key="10">
    <source>
        <dbReference type="EMBL" id="MBB5364409.1"/>
    </source>
</evidence>
<dbReference type="FunFam" id="3.40.50.2300:FF:000001">
    <property type="entry name" value="DNA-binding response regulator PhoB"/>
    <property type="match status" value="1"/>
</dbReference>
<evidence type="ECO:0000256" key="3">
    <source>
        <dbReference type="ARBA" id="ARBA00023015"/>
    </source>
</evidence>
<dbReference type="GO" id="GO:0006355">
    <property type="term" value="P:regulation of DNA-templated transcription"/>
    <property type="evidence" value="ECO:0007669"/>
    <property type="project" value="InterPro"/>
</dbReference>
<dbReference type="GO" id="GO:0000976">
    <property type="term" value="F:transcription cis-regulatory region binding"/>
    <property type="evidence" value="ECO:0007669"/>
    <property type="project" value="TreeGrafter"/>
</dbReference>
<dbReference type="SUPFAM" id="SSF52172">
    <property type="entry name" value="CheY-like"/>
    <property type="match status" value="1"/>
</dbReference>
<dbReference type="GO" id="GO:0005829">
    <property type="term" value="C:cytosol"/>
    <property type="evidence" value="ECO:0007669"/>
    <property type="project" value="TreeGrafter"/>
</dbReference>
<dbReference type="Gene3D" id="3.40.50.2300">
    <property type="match status" value="1"/>
</dbReference>
<feature type="domain" description="Response regulatory" evidence="8">
    <location>
        <begin position="3"/>
        <end position="116"/>
    </location>
</feature>
<protein>
    <submittedName>
        <fullName evidence="10">DNA-binding response OmpR family regulator</fullName>
    </submittedName>
</protein>
<keyword evidence="11" id="KW-1185">Reference proteome</keyword>
<evidence type="ECO:0000256" key="5">
    <source>
        <dbReference type="ARBA" id="ARBA00023163"/>
    </source>
</evidence>
<dbReference type="Gene3D" id="1.10.10.10">
    <property type="entry name" value="Winged helix-like DNA-binding domain superfamily/Winged helix DNA-binding domain"/>
    <property type="match status" value="1"/>
</dbReference>
<dbReference type="InterPro" id="IPR001789">
    <property type="entry name" value="Sig_transdc_resp-reg_receiver"/>
</dbReference>
<dbReference type="InterPro" id="IPR011006">
    <property type="entry name" value="CheY-like_superfamily"/>
</dbReference>
<dbReference type="PROSITE" id="PS51755">
    <property type="entry name" value="OMPR_PHOB"/>
    <property type="match status" value="1"/>
</dbReference>
<dbReference type="Proteomes" id="UP000552709">
    <property type="component" value="Unassembled WGS sequence"/>
</dbReference>
<feature type="DNA-binding region" description="OmpR/PhoB-type" evidence="7">
    <location>
        <begin position="125"/>
        <end position="224"/>
    </location>
</feature>
<keyword evidence="3" id="KW-0805">Transcription regulation</keyword>
<evidence type="ECO:0000259" key="9">
    <source>
        <dbReference type="PROSITE" id="PS51755"/>
    </source>
</evidence>
<name>A0A7W8NEJ6_9DEIO</name>
<keyword evidence="2" id="KW-0902">Two-component regulatory system</keyword>
<accession>A0A7W8NEJ6</accession>
<proteinExistence type="predicted"/>
<dbReference type="GO" id="GO:0000156">
    <property type="term" value="F:phosphorelay response regulator activity"/>
    <property type="evidence" value="ECO:0007669"/>
    <property type="project" value="TreeGrafter"/>
</dbReference>
<dbReference type="SUPFAM" id="SSF46894">
    <property type="entry name" value="C-terminal effector domain of the bipartite response regulators"/>
    <property type="match status" value="1"/>
</dbReference>
<comment type="caution">
    <text evidence="10">The sequence shown here is derived from an EMBL/GenBank/DDBJ whole genome shotgun (WGS) entry which is preliminary data.</text>
</comment>
<evidence type="ECO:0000256" key="7">
    <source>
        <dbReference type="PROSITE-ProRule" id="PRU01091"/>
    </source>
</evidence>
<dbReference type="Pfam" id="PF00486">
    <property type="entry name" value="Trans_reg_C"/>
    <property type="match status" value="1"/>
</dbReference>
<evidence type="ECO:0000259" key="8">
    <source>
        <dbReference type="PROSITE" id="PS50110"/>
    </source>
</evidence>
<dbReference type="PANTHER" id="PTHR48111">
    <property type="entry name" value="REGULATOR OF RPOS"/>
    <property type="match status" value="1"/>
</dbReference>